<comment type="caution">
    <text evidence="10">The sequence shown here is derived from an EMBL/GenBank/DDBJ whole genome shotgun (WGS) entry which is preliminary data.</text>
</comment>
<comment type="similarity">
    <text evidence="2">Belongs to the NAF1 family.</text>
</comment>
<dbReference type="GO" id="GO:0001522">
    <property type="term" value="P:pseudouridine synthesis"/>
    <property type="evidence" value="ECO:0007669"/>
    <property type="project" value="InterPro"/>
</dbReference>
<dbReference type="GO" id="GO:0005730">
    <property type="term" value="C:nucleolus"/>
    <property type="evidence" value="ECO:0007669"/>
    <property type="project" value="UniProtKB-SubCell"/>
</dbReference>
<dbReference type="EMBL" id="CAKKNE010000002">
    <property type="protein sequence ID" value="CAH0368719.1"/>
    <property type="molecule type" value="Genomic_DNA"/>
</dbReference>
<keyword evidence="8" id="KW-0687">Ribonucleoprotein</keyword>
<feature type="compositionally biased region" description="Acidic residues" evidence="9">
    <location>
        <begin position="59"/>
        <end position="68"/>
    </location>
</feature>
<evidence type="ECO:0000256" key="8">
    <source>
        <dbReference type="RuleBase" id="RU364004"/>
    </source>
</evidence>
<dbReference type="PANTHER" id="PTHR31633">
    <property type="entry name" value="H/ACA RIBONUCLEOPROTEIN COMPLEX NON-CORE SUBUNIT NAF1"/>
    <property type="match status" value="1"/>
</dbReference>
<dbReference type="Pfam" id="PF04410">
    <property type="entry name" value="Gar1"/>
    <property type="match status" value="1"/>
</dbReference>
<dbReference type="GO" id="GO:0003723">
    <property type="term" value="F:RNA binding"/>
    <property type="evidence" value="ECO:0007669"/>
    <property type="project" value="UniProtKB-KW"/>
</dbReference>
<dbReference type="GO" id="GO:0006364">
    <property type="term" value="P:rRNA processing"/>
    <property type="evidence" value="ECO:0007669"/>
    <property type="project" value="UniProtKB-KW"/>
</dbReference>
<evidence type="ECO:0000256" key="5">
    <source>
        <dbReference type="ARBA" id="ARBA00022553"/>
    </source>
</evidence>
<comment type="function">
    <text evidence="8">Required for ribosome biogenesis. Part of a complex which catalyzes pseudouridylation of rRNA. This involves the isomerization of uridine such that the ribose is subsequently attached to C5, instead of the normal N1. Pseudouridine ("psi") residues may serve to stabilize the conformation of rRNAs.</text>
</comment>
<evidence type="ECO:0000256" key="3">
    <source>
        <dbReference type="ARBA" id="ARBA00022517"/>
    </source>
</evidence>
<proteinExistence type="inferred from homology"/>
<dbReference type="Gene3D" id="2.40.10.230">
    <property type="entry name" value="Probable tRNA pseudouridine synthase domain"/>
    <property type="match status" value="1"/>
</dbReference>
<evidence type="ECO:0000256" key="4">
    <source>
        <dbReference type="ARBA" id="ARBA00022552"/>
    </source>
</evidence>
<gene>
    <name evidence="10" type="ORF">PECAL_2P17960</name>
</gene>
<dbReference type="InterPro" id="IPR038664">
    <property type="entry name" value="Gar1/Naf1_Cbf5-bd_sf"/>
</dbReference>
<keyword evidence="5" id="KW-0597">Phosphoprotein</keyword>
<dbReference type="InterPro" id="IPR007504">
    <property type="entry name" value="H/ACA_rnp_Gar1/Naf1"/>
</dbReference>
<comment type="subcellular location">
    <subcellularLocation>
        <location evidence="8">Nucleus</location>
        <location evidence="8">Nucleolus</location>
    </subcellularLocation>
    <subcellularLocation>
        <location evidence="1">Plastid</location>
        <location evidence="1">Chloroplast</location>
    </subcellularLocation>
</comment>
<dbReference type="InterPro" id="IPR009000">
    <property type="entry name" value="Transl_B-barrel_sf"/>
</dbReference>
<keyword evidence="7 8" id="KW-0539">Nucleus</keyword>
<feature type="region of interest" description="Disordered" evidence="9">
    <location>
        <begin position="1"/>
        <end position="76"/>
    </location>
</feature>
<reference evidence="10" key="1">
    <citation type="submission" date="2021-11" db="EMBL/GenBank/DDBJ databases">
        <authorList>
            <consortium name="Genoscope - CEA"/>
            <person name="William W."/>
        </authorList>
    </citation>
    <scope>NUCLEOTIDE SEQUENCE</scope>
</reference>
<protein>
    <recommendedName>
        <fullName evidence="8">H/ACA ribonucleoprotein complex subunit</fullName>
    </recommendedName>
</protein>
<keyword evidence="4 8" id="KW-0698">rRNA processing</keyword>
<evidence type="ECO:0000313" key="10">
    <source>
        <dbReference type="EMBL" id="CAH0368719.1"/>
    </source>
</evidence>
<organism evidence="10 11">
    <name type="scientific">Pelagomonas calceolata</name>
    <dbReference type="NCBI Taxonomy" id="35677"/>
    <lineage>
        <taxon>Eukaryota</taxon>
        <taxon>Sar</taxon>
        <taxon>Stramenopiles</taxon>
        <taxon>Ochrophyta</taxon>
        <taxon>Pelagophyceae</taxon>
        <taxon>Pelagomonadales</taxon>
        <taxon>Pelagomonadaceae</taxon>
        <taxon>Pelagomonas</taxon>
    </lineage>
</organism>
<dbReference type="InterPro" id="IPR040309">
    <property type="entry name" value="Naf1"/>
</dbReference>
<feature type="compositionally biased region" description="Low complexity" evidence="9">
    <location>
        <begin position="1"/>
        <end position="24"/>
    </location>
</feature>
<name>A0A8J2SLL8_9STRA</name>
<comment type="subunit">
    <text evidence="8">Component of the small nucleolar ribonucleoprotein particles containing H/ACA-type snoRNAs (H/ACA snoRNPs).</text>
</comment>
<dbReference type="GO" id="GO:0005732">
    <property type="term" value="C:sno(s)RNA-containing ribonucleoprotein complex"/>
    <property type="evidence" value="ECO:0007669"/>
    <property type="project" value="InterPro"/>
</dbReference>
<evidence type="ECO:0000256" key="2">
    <source>
        <dbReference type="ARBA" id="ARBA00009801"/>
    </source>
</evidence>
<dbReference type="OrthoDB" id="21550at2759"/>
<keyword evidence="3 8" id="KW-0690">Ribosome biogenesis</keyword>
<keyword evidence="11" id="KW-1185">Reference proteome</keyword>
<dbReference type="PANTHER" id="PTHR31633:SF1">
    <property type="entry name" value="H_ACA RIBONUCLEOPROTEIN COMPLEX NON-CORE SUBUNIT NAF1"/>
    <property type="match status" value="1"/>
</dbReference>
<feature type="compositionally biased region" description="Acidic residues" evidence="9">
    <location>
        <begin position="221"/>
        <end position="231"/>
    </location>
</feature>
<sequence>MEPPDASSANARNAAVAAALRGGLPPAPPAAPAAEPSDEPQSGPTDVERIAAQLGYDLCSDEDDSDDEGCPRAPADAQLEAWAREEAQLDGPATTASEILEAPPPPLLAELAVSPTTPLTRVGHVEGFAEEGRAVLIRGLSEQRAVVEGTALFLEDRRPLGCVSELFGPVAEPFYLLRLREGDAPRVQAYASMGAVAFAPSDRIQLVAPEALDTRGRDGGGESDADQEFSDDEAQAAALAKVVI</sequence>
<evidence type="ECO:0000313" key="11">
    <source>
        <dbReference type="Proteomes" id="UP000789595"/>
    </source>
</evidence>
<evidence type="ECO:0000256" key="1">
    <source>
        <dbReference type="ARBA" id="ARBA00004229"/>
    </source>
</evidence>
<evidence type="ECO:0000256" key="9">
    <source>
        <dbReference type="SAM" id="MobiDB-lite"/>
    </source>
</evidence>
<keyword evidence="6 8" id="KW-0694">RNA-binding</keyword>
<dbReference type="GO" id="GO:0009507">
    <property type="term" value="C:chloroplast"/>
    <property type="evidence" value="ECO:0007669"/>
    <property type="project" value="UniProtKB-SubCell"/>
</dbReference>
<accession>A0A8J2SLL8</accession>
<dbReference type="SUPFAM" id="SSF50447">
    <property type="entry name" value="Translation proteins"/>
    <property type="match status" value="1"/>
</dbReference>
<dbReference type="GO" id="GO:0000493">
    <property type="term" value="P:box H/ACA snoRNP assembly"/>
    <property type="evidence" value="ECO:0007669"/>
    <property type="project" value="InterPro"/>
</dbReference>
<feature type="region of interest" description="Disordered" evidence="9">
    <location>
        <begin position="210"/>
        <end position="231"/>
    </location>
</feature>
<evidence type="ECO:0000256" key="6">
    <source>
        <dbReference type="ARBA" id="ARBA00022884"/>
    </source>
</evidence>
<evidence type="ECO:0000256" key="7">
    <source>
        <dbReference type="ARBA" id="ARBA00023242"/>
    </source>
</evidence>
<dbReference type="Proteomes" id="UP000789595">
    <property type="component" value="Unassembled WGS sequence"/>
</dbReference>
<dbReference type="AlphaFoldDB" id="A0A8J2SLL8"/>
<comment type="similarity">
    <text evidence="8">Belongs to the GAR1 family.</text>
</comment>